<dbReference type="InterPro" id="IPR022441">
    <property type="entry name" value="Para_beta_helix_rpt-2"/>
</dbReference>
<dbReference type="SMART" id="SM00710">
    <property type="entry name" value="PbH1"/>
    <property type="match status" value="14"/>
</dbReference>
<dbReference type="Pfam" id="PF17957">
    <property type="entry name" value="Big_7"/>
    <property type="match status" value="3"/>
</dbReference>
<feature type="domain" description="Bacterial Ig-like" evidence="2">
    <location>
        <begin position="1092"/>
        <end position="1168"/>
    </location>
</feature>
<accession>D7DT32</accession>
<dbReference type="eggNOG" id="arCOG03419">
    <property type="taxonomic scope" value="Archaea"/>
</dbReference>
<organism evidence="3 4">
    <name type="scientific">Methanococcus voltae (strain ATCC BAA-1334 / A3)</name>
    <dbReference type="NCBI Taxonomy" id="456320"/>
    <lineage>
        <taxon>Archaea</taxon>
        <taxon>Methanobacteriati</taxon>
        <taxon>Methanobacteriota</taxon>
        <taxon>Methanomada group</taxon>
        <taxon>Methanococci</taxon>
        <taxon>Methanococcales</taxon>
        <taxon>Methanococcaceae</taxon>
        <taxon>Methanococcus</taxon>
    </lineage>
</organism>
<dbReference type="Gene3D" id="2.160.20.10">
    <property type="entry name" value="Single-stranded right-handed beta-helix, Pectin lyase-like"/>
    <property type="match status" value="2"/>
</dbReference>
<dbReference type="PANTHER" id="PTHR34677">
    <property type="match status" value="1"/>
</dbReference>
<dbReference type="eggNOG" id="arCOG02553">
    <property type="taxonomic scope" value="Archaea"/>
</dbReference>
<dbReference type="eggNOG" id="arCOG07781">
    <property type="taxonomic scope" value="Archaea"/>
</dbReference>
<dbReference type="eggNOG" id="arCOG03439">
    <property type="taxonomic scope" value="Archaea"/>
</dbReference>
<evidence type="ECO:0000313" key="3">
    <source>
        <dbReference type="EMBL" id="ADI36292.1"/>
    </source>
</evidence>
<dbReference type="InterPro" id="IPR013783">
    <property type="entry name" value="Ig-like_fold"/>
</dbReference>
<dbReference type="SUPFAM" id="SSF51126">
    <property type="entry name" value="Pectin lyase-like"/>
    <property type="match status" value="2"/>
</dbReference>
<name>D7DT32_METV3</name>
<dbReference type="eggNOG" id="arCOG02545">
    <property type="taxonomic scope" value="Archaea"/>
</dbReference>
<sequence length="1412" mass="155201">MSKNYKIIFFILLTITMLAVNTAYADNAITTPTTINMPGKYYLDNNITVSGGHIINIVCDNVSIDGKGFTIKDSDSVSVLDYGIYVSNVKNTTIKNFNISNIGYGVRIEGSEDTTLINNTISSNYRNVRIVSSKNSTLINNTVNLGTNGGISIEDSPNTSIIDNNVISNSDWGISISGTSDDLNILNNNVSSNGYGIKLQNLHNANITNNTILLNQNPGIDLYRVYNLNITDNTINLNKDSGIVIAEITNISIIKNTINSNTVDGIHMYQVIDTIIIADNTINLNKDNGIYLQSLDRSNISNNILNSNTDYGIHLLGSHNNSLLNNTLNLNKFGMYLSDSDNSNIRNNNMNSNTDYGIQLLNSENNSIIKNIFNNTNNIHIVSSILNNLNTTKANGGGNLWFKPDGTGWSETHNDINGDGFCDEIYNISLGNVDYLPLVFDTQGPILNIVSPENKSIFNVNRFMVNITATDSSGVDRIVSELYGTWNNTLAEYPTYYYIYYTGVDEGNHSLIFYAFDNLGHRTVKKLWIVIDTTDPYVAINTPLNDTVYTTNNILINATANDARGIKEVKANINGTNYTMNINGSYYTLNKTLTDNKYSLKVYAMDNINNTNVSSEYTFKVDTTAPTFTVHSPENKSIFNVNHFMVNITATDSSGVDKIVSELYGNWNITLAEYPTFYYTSYNLLDEGNHSLIFYAFDNAGNRAVKKLWIVIDTTDPYVAINTPLNNNVYNTDNILINATANDARGIKEVKANINGTNYTMNINGSYYTLNKTLTDNKYSLKVYAMDNINNTNVSSEYTFTVDTTAPKIISIKPVNNSTVGISTNVQVLVNEKSKINMSLIKGIDILKYNLTEDTNNSNLHTKLLTNLDAGNYTLKITATDLYNNSYTNESTFTVDTTKPVLEIINPSNNSKYNETDITINITADSNVSLIANIVSTGVNKNVSLTKGTNSYVGTTGTLAEGTYNITAIATNDLGNKNGTKPNTFTVDTTKPTITNLKPVNNSTVNTGFTINATINDNLGIKNVSVKLNGTNYAMTNISGNTYSTSPITLSTGNYSYAIKAYDLAGNYKISTVNFKVDTTAPSINITTPSSKIYNISNITINATVIDSTMVDKVIVNINNENITLNKAGNYYTASKTLNDGNYTLKVYANDTLGNKEVSSIKTFTVDTNKPYQVLINTPQGTIRNNDFTINVMASDNISGIKEVIANVNNENITLNKTGNYYTASKTLNDGNYLLNITAIDNANNSNSTSTTFTIDTYVPSSNSHHKTLDASDSIESSDMKRTVSESTVVYGSNFDKQLAEGLKENIYPDDYEVTGDTIIVGGPVSNKIAEQYNDRFVKPVSNNYPGENRGIIQILKIQDNSASVVQSYNVIYIAGSDRLGTEAALKYFETLEELPTEPIIVEWTSEGPVLV</sequence>
<dbReference type="Proteomes" id="UP000007722">
    <property type="component" value="Chromosome"/>
</dbReference>
<keyword evidence="4" id="KW-1185">Reference proteome</keyword>
<dbReference type="InterPro" id="IPR044016">
    <property type="entry name" value="Big_13"/>
</dbReference>
<evidence type="ECO:0000313" key="4">
    <source>
        <dbReference type="Proteomes" id="UP000007722"/>
    </source>
</evidence>
<dbReference type="PANTHER" id="PTHR34677:SF3">
    <property type="entry name" value="BACTERIAL IG-LIKE DOMAIN-CONTAINING PROTEIN"/>
    <property type="match status" value="1"/>
</dbReference>
<dbReference type="EMBL" id="CP002057">
    <property type="protein sequence ID" value="ADI36292.1"/>
    <property type="molecule type" value="Genomic_DNA"/>
</dbReference>
<dbReference type="InterPro" id="IPR007742">
    <property type="entry name" value="NosD_dom"/>
</dbReference>
<protein>
    <submittedName>
        <fullName evidence="3">Periplasmic copper-binding protein</fullName>
    </submittedName>
</protein>
<dbReference type="HOGENOM" id="CLU_275529_0_0_2"/>
<dbReference type="Pfam" id="PF19077">
    <property type="entry name" value="Big_13"/>
    <property type="match status" value="1"/>
</dbReference>
<dbReference type="InParanoid" id="D7DT32"/>
<evidence type="ECO:0000259" key="1">
    <source>
        <dbReference type="Pfam" id="PF05048"/>
    </source>
</evidence>
<dbReference type="KEGG" id="mvo:Mvol_0633"/>
<dbReference type="NCBIfam" id="TIGR03804">
    <property type="entry name" value="para_beta_helix"/>
    <property type="match status" value="6"/>
</dbReference>
<dbReference type="Gene3D" id="2.60.40.10">
    <property type="entry name" value="Immunoglobulins"/>
    <property type="match status" value="8"/>
</dbReference>
<evidence type="ECO:0000259" key="2">
    <source>
        <dbReference type="Pfam" id="PF19077"/>
    </source>
</evidence>
<reference evidence="3 4" key="1">
    <citation type="submission" date="2010-05" db="EMBL/GenBank/DDBJ databases">
        <title>Complete sequence of Methanococcus voltae A3.</title>
        <authorList>
            <consortium name="US DOE Joint Genome Institute"/>
            <person name="Lucas S."/>
            <person name="Copeland A."/>
            <person name="Lapidus A."/>
            <person name="Cheng J.-F."/>
            <person name="Bruce D."/>
            <person name="Goodwin L."/>
            <person name="Pitluck S."/>
            <person name="Lowry S."/>
            <person name="Clum A."/>
            <person name="Land M."/>
            <person name="Hauser L."/>
            <person name="Kyrpides N."/>
            <person name="Mikhailova N."/>
            <person name="Whitman W.B."/>
            <person name="Woyke T."/>
        </authorList>
    </citation>
    <scope>NUCLEOTIDE SEQUENCE [LARGE SCALE GENOMIC DNA]</scope>
    <source>
        <strain evidence="4">ATCC BAA-1334 / A3</strain>
    </source>
</reference>
<dbReference type="InterPro" id="IPR011050">
    <property type="entry name" value="Pectin_lyase_fold/virulence"/>
</dbReference>
<dbReference type="InterPro" id="IPR012334">
    <property type="entry name" value="Pectin_lyas_fold"/>
</dbReference>
<dbReference type="OrthoDB" id="62381at2157"/>
<dbReference type="Pfam" id="PF05048">
    <property type="entry name" value="NosD"/>
    <property type="match status" value="2"/>
</dbReference>
<proteinExistence type="predicted"/>
<feature type="domain" description="Periplasmic copper-binding protein NosD beta helix" evidence="1">
    <location>
        <begin position="265"/>
        <end position="406"/>
    </location>
</feature>
<gene>
    <name evidence="3" type="ordered locus">Mvol_0633</name>
</gene>
<feature type="domain" description="Periplasmic copper-binding protein NosD beta helix" evidence="1">
    <location>
        <begin position="62"/>
        <end position="216"/>
    </location>
</feature>
<dbReference type="InterPro" id="IPR006626">
    <property type="entry name" value="PbH1"/>
</dbReference>
<dbReference type="eggNOG" id="arCOG04500">
    <property type="taxonomic scope" value="Archaea"/>
</dbReference>